<dbReference type="AlphaFoldDB" id="A0AB35YXK1"/>
<name>A0AB35YXK1_SERMA</name>
<comment type="caution">
    <text evidence="1">The sequence shown here is derived from an EMBL/GenBank/DDBJ whole genome shotgun (WGS) entry which is preliminary data.</text>
</comment>
<gene>
    <name evidence="1" type="ORF">C3R40_001650</name>
</gene>
<dbReference type="EMBL" id="PQGI02000001">
    <property type="protein sequence ID" value="MEX3185323.1"/>
    <property type="molecule type" value="Genomic_DNA"/>
</dbReference>
<dbReference type="Proteomes" id="UP000237365">
    <property type="component" value="Unassembled WGS sequence"/>
</dbReference>
<evidence type="ECO:0000313" key="2">
    <source>
        <dbReference type="Proteomes" id="UP000237365"/>
    </source>
</evidence>
<sequence>MSEPTNPLMNPERAAHELVLELTKAGKVANARIAAEMFSFILEHYRYELGRVQ</sequence>
<protein>
    <submittedName>
        <fullName evidence="1">Uncharacterized protein</fullName>
    </submittedName>
</protein>
<accession>A0AB35YXK1</accession>
<dbReference type="RefSeq" id="WP_181006749.1">
    <property type="nucleotide sequence ID" value="NZ_JBQPLU010000018.1"/>
</dbReference>
<reference evidence="1 2" key="2">
    <citation type="submission" date="2024-07" db="EMBL/GenBank/DDBJ databases">
        <authorList>
            <person name="Raymann K."/>
        </authorList>
    </citation>
    <scope>NUCLEOTIDE SEQUENCE [LARGE SCALE GENOMIC DNA]</scope>
    <source>
        <strain evidence="1 2">KZ19</strain>
    </source>
</reference>
<organism evidence="1 2">
    <name type="scientific">Serratia marcescens</name>
    <dbReference type="NCBI Taxonomy" id="615"/>
    <lineage>
        <taxon>Bacteria</taxon>
        <taxon>Pseudomonadati</taxon>
        <taxon>Pseudomonadota</taxon>
        <taxon>Gammaproteobacteria</taxon>
        <taxon>Enterobacterales</taxon>
        <taxon>Yersiniaceae</taxon>
        <taxon>Serratia</taxon>
    </lineage>
</organism>
<reference evidence="1 2" key="1">
    <citation type="submission" date="2024-07" db="EMBL/GenBank/DDBJ databases">
        <title>Making a pathogen? Evaluating the impact of protist predation on the evolution of virulence in Serratia marcescens.</title>
        <authorList>
            <person name="Hopkins H."/>
            <person name="Lopezguerra C."/>
            <person name="Lau M.-J."/>
        </authorList>
    </citation>
    <scope>NUCLEOTIDE SEQUENCE [LARGE SCALE GENOMIC DNA]</scope>
    <source>
        <strain evidence="1 2">KZ19</strain>
    </source>
</reference>
<evidence type="ECO:0000313" key="1">
    <source>
        <dbReference type="EMBL" id="MEX3185323.1"/>
    </source>
</evidence>
<proteinExistence type="predicted"/>